<name>A0A515ERJ2_9BURK</name>
<dbReference type="KEGG" id="rhg:EXZ61_14390"/>
<keyword evidence="4" id="KW-1185">Reference proteome</keyword>
<dbReference type="Pfam" id="PF00582">
    <property type="entry name" value="Usp"/>
    <property type="match status" value="1"/>
</dbReference>
<gene>
    <name evidence="3" type="ORF">EXZ61_14390</name>
</gene>
<protein>
    <submittedName>
        <fullName evidence="3">Universal stress protein</fullName>
    </submittedName>
</protein>
<comment type="similarity">
    <text evidence="1">Belongs to the universal stress protein A family.</text>
</comment>
<dbReference type="InterPro" id="IPR006015">
    <property type="entry name" value="Universal_stress_UspA"/>
</dbReference>
<accession>A0A515ERJ2</accession>
<reference evidence="4" key="2">
    <citation type="journal article" date="2020" name="Int. J. Syst. Evol. Microbiol.">
        <title>Genomic insights into a novel species Rhodoferax aquaticus sp. nov., isolated from freshwater.</title>
        <authorList>
            <person name="Li T."/>
            <person name="Zhuo Y."/>
            <person name="Jin C.Z."/>
            <person name="Wu X."/>
            <person name="Ko S.R."/>
            <person name="Jin F.J."/>
            <person name="Ahn C.Y."/>
            <person name="Oh H.M."/>
            <person name="Lee H.G."/>
            <person name="Jin L."/>
        </authorList>
    </citation>
    <scope>NUCLEOTIDE SEQUENCE [LARGE SCALE GENOMIC DNA]</scope>
    <source>
        <strain evidence="4">Gr-4</strain>
    </source>
</reference>
<evidence type="ECO:0000313" key="4">
    <source>
        <dbReference type="Proteomes" id="UP000317365"/>
    </source>
</evidence>
<dbReference type="AlphaFoldDB" id="A0A515ERJ2"/>
<dbReference type="EMBL" id="CP036282">
    <property type="protein sequence ID" value="QDL55258.1"/>
    <property type="molecule type" value="Genomic_DNA"/>
</dbReference>
<dbReference type="PANTHER" id="PTHR46268">
    <property type="entry name" value="STRESS RESPONSE PROTEIN NHAX"/>
    <property type="match status" value="1"/>
</dbReference>
<organism evidence="3 4">
    <name type="scientific">Rhodoferax aquaticus</name>
    <dbReference type="NCBI Taxonomy" id="2527691"/>
    <lineage>
        <taxon>Bacteria</taxon>
        <taxon>Pseudomonadati</taxon>
        <taxon>Pseudomonadota</taxon>
        <taxon>Betaproteobacteria</taxon>
        <taxon>Burkholderiales</taxon>
        <taxon>Comamonadaceae</taxon>
        <taxon>Rhodoferax</taxon>
    </lineage>
</organism>
<dbReference type="InterPro" id="IPR006016">
    <property type="entry name" value="UspA"/>
</dbReference>
<dbReference type="Proteomes" id="UP000317365">
    <property type="component" value="Chromosome"/>
</dbReference>
<evidence type="ECO:0000259" key="2">
    <source>
        <dbReference type="Pfam" id="PF00582"/>
    </source>
</evidence>
<dbReference type="PANTHER" id="PTHR46268:SF15">
    <property type="entry name" value="UNIVERSAL STRESS PROTEIN HP_0031"/>
    <property type="match status" value="1"/>
</dbReference>
<dbReference type="PRINTS" id="PR01438">
    <property type="entry name" value="UNVRSLSTRESS"/>
</dbReference>
<feature type="domain" description="UspA" evidence="2">
    <location>
        <begin position="59"/>
        <end position="202"/>
    </location>
</feature>
<reference evidence="4" key="1">
    <citation type="submission" date="2019-02" db="EMBL/GenBank/DDBJ databases">
        <title>Complete genome sequence of Rhodoferax sp. Gr-4.</title>
        <authorList>
            <person name="Jin L."/>
        </authorList>
    </citation>
    <scope>NUCLEOTIDE SEQUENCE [LARGE SCALE GENOMIC DNA]</scope>
    <source>
        <strain evidence="4">Gr-4</strain>
    </source>
</reference>
<dbReference type="SUPFAM" id="SSF52402">
    <property type="entry name" value="Adenine nucleotide alpha hydrolases-like"/>
    <property type="match status" value="1"/>
</dbReference>
<evidence type="ECO:0000313" key="3">
    <source>
        <dbReference type="EMBL" id="QDL55258.1"/>
    </source>
</evidence>
<proteinExistence type="inferred from homology"/>
<dbReference type="InterPro" id="IPR014729">
    <property type="entry name" value="Rossmann-like_a/b/a_fold"/>
</dbReference>
<dbReference type="Gene3D" id="3.40.50.620">
    <property type="entry name" value="HUPs"/>
    <property type="match status" value="1"/>
</dbReference>
<dbReference type="CDD" id="cd00293">
    <property type="entry name" value="USP-like"/>
    <property type="match status" value="1"/>
</dbReference>
<evidence type="ECO:0000256" key="1">
    <source>
        <dbReference type="ARBA" id="ARBA00008791"/>
    </source>
</evidence>
<sequence length="202" mass="21537">MVPESAVNYLTLAHGVYPRHGVLDGCFAFQWRLDVDQYSHALQSLDLALTVFTFRGVHMFKHILLPTDGSEASQRAVESGARLANALGAKLTLVSALDPLPLGVGSAASLAEDSPMHSAARSAAQHWLTQAQTLVQAQGQTAQELIVQERSIYQSIIAAAASTGADLIVMGTHGAGALERFLVGSQTQRVLAHTNLPVLVFR</sequence>